<comment type="subcellular location">
    <subcellularLocation>
        <location evidence="1">Membrane</location>
        <topology evidence="1">Single-pass type I membrane protein</topology>
    </subcellularLocation>
</comment>
<keyword evidence="4" id="KW-0433">Leucine-rich repeat</keyword>
<dbReference type="PROSITE" id="PS51450">
    <property type="entry name" value="LRR"/>
    <property type="match status" value="3"/>
</dbReference>
<evidence type="ECO:0000256" key="13">
    <source>
        <dbReference type="ARBA" id="ARBA00023180"/>
    </source>
</evidence>
<name>A0A672FNB3_SALFA</name>
<dbReference type="SUPFAM" id="SSF52200">
    <property type="entry name" value="Toll/Interleukin receptor TIR domain"/>
    <property type="match status" value="1"/>
</dbReference>
<dbReference type="Gene3D" id="3.80.10.10">
    <property type="entry name" value="Ribonuclease Inhibitor"/>
    <property type="match status" value="1"/>
</dbReference>
<dbReference type="Pfam" id="PF01582">
    <property type="entry name" value="TIR"/>
    <property type="match status" value="1"/>
</dbReference>
<keyword evidence="8 15" id="KW-0391">Immunity</keyword>
<evidence type="ECO:0000256" key="4">
    <source>
        <dbReference type="ARBA" id="ARBA00022614"/>
    </source>
</evidence>
<dbReference type="SMART" id="SM00255">
    <property type="entry name" value="TIR"/>
    <property type="match status" value="1"/>
</dbReference>
<keyword evidence="12 15" id="KW-0675">Receptor</keyword>
<dbReference type="Pfam" id="PF00560">
    <property type="entry name" value="LRR_1"/>
    <property type="match status" value="1"/>
</dbReference>
<keyword evidence="5 17" id="KW-0812">Transmembrane</keyword>
<evidence type="ECO:0000256" key="2">
    <source>
        <dbReference type="ARBA" id="ARBA00009634"/>
    </source>
</evidence>
<accession>A0A672FNB3</accession>
<evidence type="ECO:0000256" key="16">
    <source>
        <dbReference type="PIRSR" id="PIRSR037595-2"/>
    </source>
</evidence>
<dbReference type="GO" id="GO:0045087">
    <property type="term" value="P:innate immune response"/>
    <property type="evidence" value="ECO:0007669"/>
    <property type="project" value="UniProtKB-UniRule"/>
</dbReference>
<dbReference type="GO" id="GO:0006954">
    <property type="term" value="P:inflammatory response"/>
    <property type="evidence" value="ECO:0007669"/>
    <property type="project" value="UniProtKB-UniRule"/>
</dbReference>
<dbReference type="AlphaFoldDB" id="A0A672FNB3"/>
<keyword evidence="13" id="KW-0325">Glycoprotein</keyword>
<dbReference type="OrthoDB" id="1081807at2759"/>
<dbReference type="SMART" id="SM00364">
    <property type="entry name" value="LRR_BAC"/>
    <property type="match status" value="6"/>
</dbReference>
<dbReference type="SUPFAM" id="SSF52058">
    <property type="entry name" value="L domain-like"/>
    <property type="match status" value="1"/>
</dbReference>
<evidence type="ECO:0000256" key="17">
    <source>
        <dbReference type="SAM" id="Phobius"/>
    </source>
</evidence>
<evidence type="ECO:0000256" key="7">
    <source>
        <dbReference type="ARBA" id="ARBA00022737"/>
    </source>
</evidence>
<evidence type="ECO:0000256" key="5">
    <source>
        <dbReference type="ARBA" id="ARBA00022692"/>
    </source>
</evidence>
<reference evidence="20" key="1">
    <citation type="submission" date="2019-06" db="EMBL/GenBank/DDBJ databases">
        <authorList>
            <consortium name="Wellcome Sanger Institute Data Sharing"/>
        </authorList>
    </citation>
    <scope>NUCLEOTIDE SEQUENCE [LARGE SCALE GENOMIC DNA]</scope>
</reference>
<feature type="signal peptide" evidence="18">
    <location>
        <begin position="1"/>
        <end position="22"/>
    </location>
</feature>
<dbReference type="PANTHER" id="PTHR24365">
    <property type="entry name" value="TOLL-LIKE RECEPTOR"/>
    <property type="match status" value="1"/>
</dbReference>
<dbReference type="PANTHER" id="PTHR24365:SF422">
    <property type="entry name" value="TOLL-LIKE RECEPTOR 6"/>
    <property type="match status" value="1"/>
</dbReference>
<dbReference type="PROSITE" id="PS50104">
    <property type="entry name" value="TIR"/>
    <property type="match status" value="1"/>
</dbReference>
<evidence type="ECO:0000256" key="8">
    <source>
        <dbReference type="ARBA" id="ARBA00022859"/>
    </source>
</evidence>
<reference evidence="20" key="3">
    <citation type="submission" date="2025-09" db="UniProtKB">
        <authorList>
            <consortium name="Ensembl"/>
        </authorList>
    </citation>
    <scope>IDENTIFICATION</scope>
</reference>
<comment type="similarity">
    <text evidence="2 15">Belongs to the Toll-like receptor family.</text>
</comment>
<organism evidence="20 21">
    <name type="scientific">Salarias fasciatus</name>
    <name type="common">Jewelled blenny</name>
    <name type="synonym">Blennius fasciatus</name>
    <dbReference type="NCBI Taxonomy" id="181472"/>
    <lineage>
        <taxon>Eukaryota</taxon>
        <taxon>Metazoa</taxon>
        <taxon>Chordata</taxon>
        <taxon>Craniata</taxon>
        <taxon>Vertebrata</taxon>
        <taxon>Euteleostomi</taxon>
        <taxon>Actinopterygii</taxon>
        <taxon>Neopterygii</taxon>
        <taxon>Teleostei</taxon>
        <taxon>Neoteleostei</taxon>
        <taxon>Acanthomorphata</taxon>
        <taxon>Ovalentaria</taxon>
        <taxon>Blenniimorphae</taxon>
        <taxon>Blenniiformes</taxon>
        <taxon>Blennioidei</taxon>
        <taxon>Blenniidae</taxon>
        <taxon>Salariinae</taxon>
        <taxon>Salarias</taxon>
    </lineage>
</organism>
<keyword evidence="7" id="KW-0677">Repeat</keyword>
<keyword evidence="16" id="KW-1015">Disulfide bond</keyword>
<dbReference type="Proteomes" id="UP000472267">
    <property type="component" value="Chromosome 2"/>
</dbReference>
<dbReference type="InterPro" id="IPR003591">
    <property type="entry name" value="Leu-rich_rpt_typical-subtyp"/>
</dbReference>
<evidence type="ECO:0000313" key="20">
    <source>
        <dbReference type="Ensembl" id="ENSSFAP00005000009.1"/>
    </source>
</evidence>
<keyword evidence="14 15" id="KW-0395">Inflammatory response</keyword>
<feature type="domain" description="TIR" evidence="19">
    <location>
        <begin position="644"/>
        <end position="784"/>
    </location>
</feature>
<keyword evidence="6 18" id="KW-0732">Signal</keyword>
<keyword evidence="11 17" id="KW-0472">Membrane</keyword>
<dbReference type="GO" id="GO:0004888">
    <property type="term" value="F:transmembrane signaling receptor activity"/>
    <property type="evidence" value="ECO:0007669"/>
    <property type="project" value="InterPro"/>
</dbReference>
<dbReference type="InterPro" id="IPR035897">
    <property type="entry name" value="Toll_tir_struct_dom_sf"/>
</dbReference>
<keyword evidence="21" id="KW-1185">Reference proteome</keyword>
<dbReference type="GO" id="GO:0002224">
    <property type="term" value="P:toll-like receptor signaling pathway"/>
    <property type="evidence" value="ECO:0007669"/>
    <property type="project" value="InterPro"/>
</dbReference>
<evidence type="ECO:0000256" key="15">
    <source>
        <dbReference type="PIRNR" id="PIRNR037595"/>
    </source>
</evidence>
<dbReference type="InParanoid" id="A0A672FNB3"/>
<feature type="disulfide bond" evidence="16">
    <location>
        <begin position="422"/>
        <end position="445"/>
    </location>
</feature>
<sequence>MRLTMVVLWTTALLVLLQESVSSPDSFVDRSAQNLSSVPQDLPNTTESLDLSRNRINQLHSGDFKNTPLLKFLNMSWNSLKDIDAKTFSDTPLLEDLDLSHNSLKNLSGQPYLLHTGNLLVLNLTWNMFPTMTLGSEFSHLEKLERLSAGATNISVDDFKNLDKVNLQMLSLSLEDELLYESGSLKAVRAHRLQIVFSSFQIVDPGLVSDALTHFDEVELVNLTGGFKSLSRQLSEEAKIYTSHLYFSNILIDWSDLTSLVNVALHKNIAHFSVSDMAIFNLPLFETAVTDKSKMVSFTARRVVTKSFIFSQEAVYNFFINMPVKSLAVVETPLIYMTCPKSPSPLVQLDFSHDAMSDSIFSRVEHQQTINCENLANLRNLTLADNNLKSLHVLSKRFHNMTSLQHLDLSLNSIVYKDSIRCFWPPGITVMNLSFNSLTDSVFECLPNKLQILDLQNNQILAIPSTILKLENLSSLNLNANKLRELPVCGTFPALNNLLLKLNSLHAPSISKLETCPKLKILDVSHNPFTCTCSLRGFIRLGISSERKDHSGIEVMDWPLGYSCSYPEAVKNSALKDFWIPEVMCNVWLLASAILVPAVVLIVSVVVLCHRLDVPWYIGMIWQWTRAKRRARIRQVGAADLAGVEFHAFVSYSQHDADWVHQDLLPNLEGGLRISHHEKHFVPGKTIIENIINCVEKSWRAVFVLSAHFVKSEWCHYELYFASHQRVARGSDSIVLVLLEPLPQYLIPSKYYQLKSMMSRHTYLEWPQDRVKQRLFWANLRAALQADLPDAAAAQIQE</sequence>
<dbReference type="Pfam" id="PF13855">
    <property type="entry name" value="LRR_8"/>
    <property type="match status" value="1"/>
</dbReference>
<evidence type="ECO:0000313" key="21">
    <source>
        <dbReference type="Proteomes" id="UP000472267"/>
    </source>
</evidence>
<evidence type="ECO:0000256" key="10">
    <source>
        <dbReference type="ARBA" id="ARBA00023027"/>
    </source>
</evidence>
<evidence type="ECO:0000256" key="18">
    <source>
        <dbReference type="SAM" id="SignalP"/>
    </source>
</evidence>
<evidence type="ECO:0000256" key="6">
    <source>
        <dbReference type="ARBA" id="ARBA00022729"/>
    </source>
</evidence>
<proteinExistence type="inferred from homology"/>
<dbReference type="InterPro" id="IPR001611">
    <property type="entry name" value="Leu-rich_rpt"/>
</dbReference>
<dbReference type="Gene3D" id="3.40.50.10140">
    <property type="entry name" value="Toll/interleukin-1 receptor homology (TIR) domain"/>
    <property type="match status" value="1"/>
</dbReference>
<keyword evidence="3 15" id="KW-0399">Innate immunity</keyword>
<evidence type="ECO:0000256" key="11">
    <source>
        <dbReference type="ARBA" id="ARBA00023136"/>
    </source>
</evidence>
<evidence type="ECO:0000256" key="12">
    <source>
        <dbReference type="ARBA" id="ARBA00023170"/>
    </source>
</evidence>
<feature type="chain" id="PRO_5025375904" evidence="18">
    <location>
        <begin position="23"/>
        <end position="798"/>
    </location>
</feature>
<keyword evidence="9 17" id="KW-1133">Transmembrane helix</keyword>
<evidence type="ECO:0000256" key="1">
    <source>
        <dbReference type="ARBA" id="ARBA00004479"/>
    </source>
</evidence>
<dbReference type="OMA" id="SWNSLEY"/>
<evidence type="ECO:0000256" key="3">
    <source>
        <dbReference type="ARBA" id="ARBA00022588"/>
    </source>
</evidence>
<dbReference type="GO" id="GO:0005886">
    <property type="term" value="C:plasma membrane"/>
    <property type="evidence" value="ECO:0007669"/>
    <property type="project" value="TreeGrafter"/>
</dbReference>
<dbReference type="PRINTS" id="PR00019">
    <property type="entry name" value="LEURICHRPT"/>
</dbReference>
<dbReference type="Ensembl" id="ENSSFAT00005000011.1">
    <property type="protein sequence ID" value="ENSSFAP00005000009.1"/>
    <property type="gene ID" value="ENSSFAG00005000013.1"/>
</dbReference>
<dbReference type="FunFam" id="3.40.50.10140:FF:000001">
    <property type="entry name" value="Toll-like receptor 2"/>
    <property type="match status" value="1"/>
</dbReference>
<dbReference type="SMART" id="SM00369">
    <property type="entry name" value="LRR_TYP"/>
    <property type="match status" value="6"/>
</dbReference>
<gene>
    <name evidence="20" type="primary">tlr1</name>
</gene>
<reference evidence="20" key="2">
    <citation type="submission" date="2025-08" db="UniProtKB">
        <authorList>
            <consortium name="Ensembl"/>
        </authorList>
    </citation>
    <scope>IDENTIFICATION</scope>
</reference>
<feature type="transmembrane region" description="Helical" evidence="17">
    <location>
        <begin position="587"/>
        <end position="609"/>
    </location>
</feature>
<dbReference type="InterPro" id="IPR000157">
    <property type="entry name" value="TIR_dom"/>
</dbReference>
<evidence type="ECO:0000256" key="9">
    <source>
        <dbReference type="ARBA" id="ARBA00022989"/>
    </source>
</evidence>
<protein>
    <submittedName>
        <fullName evidence="20">Toll-like receptor 1</fullName>
    </submittedName>
</protein>
<evidence type="ECO:0000259" key="19">
    <source>
        <dbReference type="PROSITE" id="PS50104"/>
    </source>
</evidence>
<dbReference type="InterPro" id="IPR032675">
    <property type="entry name" value="LRR_dom_sf"/>
</dbReference>
<dbReference type="FunFam" id="3.80.10.10:FF:000046">
    <property type="entry name" value="Toll-like receptor 2"/>
    <property type="match status" value="1"/>
</dbReference>
<evidence type="ECO:0000256" key="14">
    <source>
        <dbReference type="ARBA" id="ARBA00023198"/>
    </source>
</evidence>
<keyword evidence="10" id="KW-0520">NAD</keyword>
<dbReference type="PIRSF" id="PIRSF037595">
    <property type="entry name" value="Toll-like_receptor"/>
    <property type="match status" value="1"/>
</dbReference>
<dbReference type="InterPro" id="IPR017241">
    <property type="entry name" value="Toll-like_receptor"/>
</dbReference>